<evidence type="ECO:0008006" key="5">
    <source>
        <dbReference type="Google" id="ProtNLM"/>
    </source>
</evidence>
<gene>
    <name evidence="3" type="ORF">ALTATR162_LOCUS9976</name>
</gene>
<accession>A0A8J2N9B1</accession>
<feature type="transmembrane region" description="Helical" evidence="2">
    <location>
        <begin position="6"/>
        <end position="26"/>
    </location>
</feature>
<dbReference type="GO" id="GO:0016705">
    <property type="term" value="F:oxidoreductase activity, acting on paired donors, with incorporation or reduction of molecular oxygen"/>
    <property type="evidence" value="ECO:0007669"/>
    <property type="project" value="InterPro"/>
</dbReference>
<dbReference type="CDD" id="cd11051">
    <property type="entry name" value="CYP59-like"/>
    <property type="match status" value="1"/>
</dbReference>
<proteinExistence type="predicted"/>
<evidence type="ECO:0000256" key="2">
    <source>
        <dbReference type="SAM" id="Phobius"/>
    </source>
</evidence>
<keyword evidence="4" id="KW-1185">Reference proteome</keyword>
<dbReference type="GO" id="GO:0004497">
    <property type="term" value="F:monooxygenase activity"/>
    <property type="evidence" value="ECO:0007669"/>
    <property type="project" value="InterPro"/>
</dbReference>
<keyword evidence="1" id="KW-0408">Iron</keyword>
<comment type="cofactor">
    <cofactor evidence="1">
        <name>heme</name>
        <dbReference type="ChEBI" id="CHEBI:30413"/>
    </cofactor>
</comment>
<dbReference type="GO" id="GO:0020037">
    <property type="term" value="F:heme binding"/>
    <property type="evidence" value="ECO:0007669"/>
    <property type="project" value="InterPro"/>
</dbReference>
<dbReference type="InterPro" id="IPR001128">
    <property type="entry name" value="Cyt_P450"/>
</dbReference>
<keyword evidence="2" id="KW-0812">Transmembrane</keyword>
<comment type="caution">
    <text evidence="3">The sequence shown here is derived from an EMBL/GenBank/DDBJ whole genome shotgun (WGS) entry which is preliminary data.</text>
</comment>
<dbReference type="SUPFAM" id="SSF48264">
    <property type="entry name" value="Cytochrome P450"/>
    <property type="match status" value="1"/>
</dbReference>
<feature type="binding site" description="axial binding residue" evidence="1">
    <location>
        <position position="473"/>
    </location>
    <ligand>
        <name>heme</name>
        <dbReference type="ChEBI" id="CHEBI:30413"/>
    </ligand>
    <ligandPart>
        <name>Fe</name>
        <dbReference type="ChEBI" id="CHEBI:18248"/>
    </ligandPart>
</feature>
<keyword evidence="2" id="KW-1133">Transmembrane helix</keyword>
<dbReference type="PRINTS" id="PR00385">
    <property type="entry name" value="P450"/>
</dbReference>
<evidence type="ECO:0000256" key="1">
    <source>
        <dbReference type="PIRSR" id="PIRSR602401-1"/>
    </source>
</evidence>
<evidence type="ECO:0000313" key="4">
    <source>
        <dbReference type="Proteomes" id="UP000676310"/>
    </source>
</evidence>
<keyword evidence="1" id="KW-0479">Metal-binding</keyword>
<dbReference type="Proteomes" id="UP000676310">
    <property type="component" value="Unassembled WGS sequence"/>
</dbReference>
<dbReference type="GO" id="GO:0005506">
    <property type="term" value="F:iron ion binding"/>
    <property type="evidence" value="ECO:0007669"/>
    <property type="project" value="InterPro"/>
</dbReference>
<protein>
    <recommendedName>
        <fullName evidence="5">Sterigmatocystin biosynthesis P450 monooxygenase</fullName>
    </recommendedName>
</protein>
<name>A0A8J2N9B1_9PLEO</name>
<reference evidence="3" key="1">
    <citation type="submission" date="2021-05" db="EMBL/GenBank/DDBJ databases">
        <authorList>
            <person name="Stam R."/>
        </authorList>
    </citation>
    <scope>NUCLEOTIDE SEQUENCE</scope>
    <source>
        <strain evidence="3">CS162</strain>
    </source>
</reference>
<organism evidence="3 4">
    <name type="scientific">Alternaria atra</name>
    <dbReference type="NCBI Taxonomy" id="119953"/>
    <lineage>
        <taxon>Eukaryota</taxon>
        <taxon>Fungi</taxon>
        <taxon>Dikarya</taxon>
        <taxon>Ascomycota</taxon>
        <taxon>Pezizomycotina</taxon>
        <taxon>Dothideomycetes</taxon>
        <taxon>Pleosporomycetidae</taxon>
        <taxon>Pleosporales</taxon>
        <taxon>Pleosporineae</taxon>
        <taxon>Pleosporaceae</taxon>
        <taxon>Alternaria</taxon>
        <taxon>Alternaria sect. Ulocladioides</taxon>
    </lineage>
</organism>
<dbReference type="InterPro" id="IPR036396">
    <property type="entry name" value="Cyt_P450_sf"/>
</dbReference>
<dbReference type="GeneID" id="67022256"/>
<sequence length="544" mass="61194">MTWVSMPAIMAVVAGAFVIFVARLMANRQHVKRLRNSGAPMPKHHPLFGHLIVLKETIQSLPRNTVMHVVVRRIAESFPGGVLYLNLWPFNAPLMVVANPYVASQIEAAFLDKPTNICATIEVINGGPSLLTMHGSTWKRWRALFNPGFAAGYITGLAPAIAEEVAVFCKLLQDRAKKVEVFALEEYTLRLTFDIIARVTFGAHLHYQTQGSALADCLRRQVYWTPFGTSFNPIRRYLSPRPLVQKYNSYRMNQYLDEEIDKRFEELASSRRSASGDSRSPSRSIIALAMDKYLDDVENKDDVSKSAFKQLAKPQLRLFLYAGHDTTSSTLLYSYILLSRHPVVLSKVRAEHDQVFGSDFSLDNITRTITDDSTLLNQLPYTLAVIKEVLRIFPPAGSMRNGRSDVFLADERGQQYPTEGCQIWTLSLAMHHNPEVFLQPEEFIPDRWLVGPENPLHPKKASWRAFEWGPRACIGQTLAQLELKVALVMTARTFDITPAYEEWDKMHPKKGIKAVDGNRAYQAEMGGGGAHPADGLPVKITLRA</sequence>
<keyword evidence="2" id="KW-0472">Membrane</keyword>
<evidence type="ECO:0000313" key="3">
    <source>
        <dbReference type="EMBL" id="CAG5182069.1"/>
    </source>
</evidence>
<dbReference type="PRINTS" id="PR00463">
    <property type="entry name" value="EP450I"/>
</dbReference>
<dbReference type="PANTHER" id="PTHR24305:SF222">
    <property type="entry name" value="CYTOCHROME P450 MONOOXYGENASE STCS"/>
    <property type="match status" value="1"/>
</dbReference>
<dbReference type="InterPro" id="IPR002401">
    <property type="entry name" value="Cyt_P450_E_grp-I"/>
</dbReference>
<dbReference type="InterPro" id="IPR050121">
    <property type="entry name" value="Cytochrome_P450_monoxygenase"/>
</dbReference>
<dbReference type="EMBL" id="CAJRGZ010000027">
    <property type="protein sequence ID" value="CAG5182069.1"/>
    <property type="molecule type" value="Genomic_DNA"/>
</dbReference>
<keyword evidence="1" id="KW-0349">Heme</keyword>
<dbReference type="Gene3D" id="1.10.630.10">
    <property type="entry name" value="Cytochrome P450"/>
    <property type="match status" value="1"/>
</dbReference>
<dbReference type="RefSeq" id="XP_043173547.1">
    <property type="nucleotide sequence ID" value="XM_043317612.1"/>
</dbReference>
<dbReference type="Pfam" id="PF00067">
    <property type="entry name" value="p450"/>
    <property type="match status" value="1"/>
</dbReference>
<dbReference type="AlphaFoldDB" id="A0A8J2N9B1"/>
<dbReference type="PANTHER" id="PTHR24305">
    <property type="entry name" value="CYTOCHROME P450"/>
    <property type="match status" value="1"/>
</dbReference>
<dbReference type="OrthoDB" id="10029320at2759"/>